<protein>
    <submittedName>
        <fullName evidence="2">Alpha/beta fold hydrolase</fullName>
    </submittedName>
</protein>
<organism evidence="2 3">
    <name type="scientific">Streptomyces monticola</name>
    <dbReference type="NCBI Taxonomy" id="2666263"/>
    <lineage>
        <taxon>Bacteria</taxon>
        <taxon>Bacillati</taxon>
        <taxon>Actinomycetota</taxon>
        <taxon>Actinomycetes</taxon>
        <taxon>Kitasatosporales</taxon>
        <taxon>Streptomycetaceae</taxon>
        <taxon>Streptomyces</taxon>
    </lineage>
</organism>
<dbReference type="Pfam" id="PF12697">
    <property type="entry name" value="Abhydrolase_6"/>
    <property type="match status" value="1"/>
</dbReference>
<dbReference type="EMBL" id="JBHTCF010000002">
    <property type="protein sequence ID" value="MFC7304171.1"/>
    <property type="molecule type" value="Genomic_DNA"/>
</dbReference>
<evidence type="ECO:0000259" key="1">
    <source>
        <dbReference type="Pfam" id="PF12697"/>
    </source>
</evidence>
<dbReference type="PANTHER" id="PTHR43798:SF33">
    <property type="entry name" value="HYDROLASE, PUTATIVE (AFU_ORTHOLOGUE AFUA_2G14860)-RELATED"/>
    <property type="match status" value="1"/>
</dbReference>
<dbReference type="SUPFAM" id="SSF53474">
    <property type="entry name" value="alpha/beta-Hydrolases"/>
    <property type="match status" value="1"/>
</dbReference>
<dbReference type="RefSeq" id="WP_381828100.1">
    <property type="nucleotide sequence ID" value="NZ_JBHTCF010000002.1"/>
</dbReference>
<dbReference type="PANTHER" id="PTHR43798">
    <property type="entry name" value="MONOACYLGLYCEROL LIPASE"/>
    <property type="match status" value="1"/>
</dbReference>
<dbReference type="Proteomes" id="UP001596523">
    <property type="component" value="Unassembled WGS sequence"/>
</dbReference>
<dbReference type="GO" id="GO:0016787">
    <property type="term" value="F:hydrolase activity"/>
    <property type="evidence" value="ECO:0007669"/>
    <property type="project" value="UniProtKB-KW"/>
</dbReference>
<proteinExistence type="predicted"/>
<reference evidence="3" key="1">
    <citation type="journal article" date="2019" name="Int. J. Syst. Evol. Microbiol.">
        <title>The Global Catalogue of Microorganisms (GCM) 10K type strain sequencing project: providing services to taxonomists for standard genome sequencing and annotation.</title>
        <authorList>
            <consortium name="The Broad Institute Genomics Platform"/>
            <consortium name="The Broad Institute Genome Sequencing Center for Infectious Disease"/>
            <person name="Wu L."/>
            <person name="Ma J."/>
        </authorList>
    </citation>
    <scope>NUCLEOTIDE SEQUENCE [LARGE SCALE GENOMIC DNA]</scope>
    <source>
        <strain evidence="3">SYNS20</strain>
    </source>
</reference>
<keyword evidence="2" id="KW-0378">Hydrolase</keyword>
<gene>
    <name evidence="2" type="ORF">ACFQVC_08100</name>
</gene>
<dbReference type="InterPro" id="IPR000073">
    <property type="entry name" value="AB_hydrolase_1"/>
</dbReference>
<dbReference type="InterPro" id="IPR029058">
    <property type="entry name" value="AB_hydrolase_fold"/>
</dbReference>
<dbReference type="Gene3D" id="3.40.50.1820">
    <property type="entry name" value="alpha/beta hydrolase"/>
    <property type="match status" value="1"/>
</dbReference>
<name>A0ABW2JFJ9_9ACTN</name>
<sequence length="85" mass="9057">MALAGAADSTYTRELLPALRASTVPKLLVWGEDDTFQPVSFAERFATEIPATALVRIRDAGHIPMENAPDAVADALAAFFTAPAR</sequence>
<feature type="domain" description="AB hydrolase-1" evidence="1">
    <location>
        <begin position="7"/>
        <end position="75"/>
    </location>
</feature>
<keyword evidence="3" id="KW-1185">Reference proteome</keyword>
<accession>A0ABW2JFJ9</accession>
<evidence type="ECO:0000313" key="3">
    <source>
        <dbReference type="Proteomes" id="UP001596523"/>
    </source>
</evidence>
<evidence type="ECO:0000313" key="2">
    <source>
        <dbReference type="EMBL" id="MFC7304171.1"/>
    </source>
</evidence>
<dbReference type="InterPro" id="IPR050266">
    <property type="entry name" value="AB_hydrolase_sf"/>
</dbReference>
<comment type="caution">
    <text evidence="2">The sequence shown here is derived from an EMBL/GenBank/DDBJ whole genome shotgun (WGS) entry which is preliminary data.</text>
</comment>